<proteinExistence type="predicted"/>
<evidence type="ECO:0000313" key="13">
    <source>
        <dbReference type="Proteomes" id="UP000598996"/>
    </source>
</evidence>
<dbReference type="Gene3D" id="1.20.5.1930">
    <property type="match status" value="1"/>
</dbReference>
<accession>A0ABS1VTQ2</accession>
<dbReference type="InterPro" id="IPR036890">
    <property type="entry name" value="HATPase_C_sf"/>
</dbReference>
<feature type="transmembrane region" description="Helical" evidence="10">
    <location>
        <begin position="49"/>
        <end position="67"/>
    </location>
</feature>
<dbReference type="EC" id="2.7.13.3" evidence="2"/>
<keyword evidence="13" id="KW-1185">Reference proteome</keyword>
<evidence type="ECO:0000313" key="12">
    <source>
        <dbReference type="EMBL" id="MBL7257854.1"/>
    </source>
</evidence>
<dbReference type="GO" id="GO:0016301">
    <property type="term" value="F:kinase activity"/>
    <property type="evidence" value="ECO:0007669"/>
    <property type="project" value="UniProtKB-KW"/>
</dbReference>
<comment type="catalytic activity">
    <reaction evidence="1">
        <text>ATP + protein L-histidine = ADP + protein N-phospho-L-histidine.</text>
        <dbReference type="EC" id="2.7.13.3"/>
    </reaction>
</comment>
<keyword evidence="3" id="KW-0597">Phosphoprotein</keyword>
<sequence>MQIKARLVDLAFAGLVILLAVTAESDFDATRPVLIAVLGVAVVYSRRRWPIPALLLVTAGLTVTIAVQRPSQVLLLLTGLTMYEITLRTKMHRPWLCGLACATLLFVVGIIADPAEWWSLNSLGLYAWVGGGGAVGEAVRNRRAYLAELTERLRQAEQTREQEAHRRVMDERLRIARELHDVVAHHIAVITVQAGAAAHVIKQHPEQAGPVLEVIRQSSDSVLQEIKSVIGVLREAGEAGTTEPSPGLSRVPALLAGLGGFDVTFTQTGEPREVPAIADLAAYRIVQEALTNAHRYGDGRAELAIAYTGSDVTIEVTNRITGRGDGTGFGLIGMRERAAAAGGSVTAGPAGGRFRVHATLPAPTYALETSS</sequence>
<evidence type="ECO:0000256" key="3">
    <source>
        <dbReference type="ARBA" id="ARBA00022553"/>
    </source>
</evidence>
<feature type="transmembrane region" description="Helical" evidence="10">
    <location>
        <begin position="95"/>
        <end position="112"/>
    </location>
</feature>
<evidence type="ECO:0000256" key="5">
    <source>
        <dbReference type="ARBA" id="ARBA00022741"/>
    </source>
</evidence>
<reference evidence="12 13" key="1">
    <citation type="submission" date="2021-01" db="EMBL/GenBank/DDBJ databases">
        <title>Actinoplanes sp. nov. LDG1-01 isolated from lichen.</title>
        <authorList>
            <person name="Saeng-In P."/>
            <person name="Phongsopitanun W."/>
            <person name="Kanchanasin P."/>
            <person name="Yuki M."/>
            <person name="Kudo T."/>
            <person name="Ohkuma M."/>
            <person name="Tanasupawat S."/>
        </authorList>
    </citation>
    <scope>NUCLEOTIDE SEQUENCE [LARGE SCALE GENOMIC DNA]</scope>
    <source>
        <strain evidence="12 13">LDG1-01</strain>
    </source>
</reference>
<comment type="caution">
    <text evidence="12">The sequence shown here is derived from an EMBL/GenBank/DDBJ whole genome shotgun (WGS) entry which is preliminary data.</text>
</comment>
<keyword evidence="10" id="KW-1133">Transmembrane helix</keyword>
<dbReference type="PANTHER" id="PTHR24421:SF10">
    <property type="entry name" value="NITRATE_NITRITE SENSOR PROTEIN NARQ"/>
    <property type="match status" value="1"/>
</dbReference>
<keyword evidence="5" id="KW-0547">Nucleotide-binding</keyword>
<keyword evidence="8" id="KW-0902">Two-component regulatory system</keyword>
<keyword evidence="6 12" id="KW-0418">Kinase</keyword>
<evidence type="ECO:0000256" key="1">
    <source>
        <dbReference type="ARBA" id="ARBA00000085"/>
    </source>
</evidence>
<evidence type="ECO:0000256" key="10">
    <source>
        <dbReference type="SAM" id="Phobius"/>
    </source>
</evidence>
<evidence type="ECO:0000256" key="4">
    <source>
        <dbReference type="ARBA" id="ARBA00022679"/>
    </source>
</evidence>
<gene>
    <name evidence="12" type="ORF">JKJ07_26455</name>
</gene>
<dbReference type="EMBL" id="JAENHO010000007">
    <property type="protein sequence ID" value="MBL7257854.1"/>
    <property type="molecule type" value="Genomic_DNA"/>
</dbReference>
<dbReference type="Proteomes" id="UP000598996">
    <property type="component" value="Unassembled WGS sequence"/>
</dbReference>
<evidence type="ECO:0000256" key="9">
    <source>
        <dbReference type="SAM" id="Coils"/>
    </source>
</evidence>
<evidence type="ECO:0000256" key="2">
    <source>
        <dbReference type="ARBA" id="ARBA00012438"/>
    </source>
</evidence>
<dbReference type="Gene3D" id="3.30.565.10">
    <property type="entry name" value="Histidine kinase-like ATPase, C-terminal domain"/>
    <property type="match status" value="1"/>
</dbReference>
<feature type="domain" description="Signal transduction histidine kinase subgroup 3 dimerisation and phosphoacceptor" evidence="11">
    <location>
        <begin position="171"/>
        <end position="236"/>
    </location>
</feature>
<keyword evidence="9" id="KW-0175">Coiled coil</keyword>
<feature type="transmembrane region" description="Helical" evidence="10">
    <location>
        <begin position="118"/>
        <end position="139"/>
    </location>
</feature>
<keyword evidence="4" id="KW-0808">Transferase</keyword>
<name>A0ABS1VTQ2_9ACTN</name>
<dbReference type="InterPro" id="IPR011712">
    <property type="entry name" value="Sig_transdc_His_kin_sub3_dim/P"/>
</dbReference>
<dbReference type="SUPFAM" id="SSF55874">
    <property type="entry name" value="ATPase domain of HSP90 chaperone/DNA topoisomerase II/histidine kinase"/>
    <property type="match status" value="1"/>
</dbReference>
<dbReference type="RefSeq" id="WP_202994462.1">
    <property type="nucleotide sequence ID" value="NZ_JAENHO010000007.1"/>
</dbReference>
<keyword evidence="10" id="KW-0472">Membrane</keyword>
<protein>
    <recommendedName>
        <fullName evidence="2">histidine kinase</fullName>
        <ecNumber evidence="2">2.7.13.3</ecNumber>
    </recommendedName>
</protein>
<dbReference type="PANTHER" id="PTHR24421">
    <property type="entry name" value="NITRATE/NITRITE SENSOR PROTEIN NARX-RELATED"/>
    <property type="match status" value="1"/>
</dbReference>
<feature type="coiled-coil region" evidence="9">
    <location>
        <begin position="139"/>
        <end position="166"/>
    </location>
</feature>
<evidence type="ECO:0000256" key="6">
    <source>
        <dbReference type="ARBA" id="ARBA00022777"/>
    </source>
</evidence>
<evidence type="ECO:0000259" key="11">
    <source>
        <dbReference type="Pfam" id="PF07730"/>
    </source>
</evidence>
<evidence type="ECO:0000256" key="8">
    <source>
        <dbReference type="ARBA" id="ARBA00023012"/>
    </source>
</evidence>
<dbReference type="CDD" id="cd16917">
    <property type="entry name" value="HATPase_UhpB-NarQ-NarX-like"/>
    <property type="match status" value="1"/>
</dbReference>
<keyword evidence="10" id="KW-0812">Transmembrane</keyword>
<dbReference type="Pfam" id="PF07730">
    <property type="entry name" value="HisKA_3"/>
    <property type="match status" value="1"/>
</dbReference>
<evidence type="ECO:0000256" key="7">
    <source>
        <dbReference type="ARBA" id="ARBA00022840"/>
    </source>
</evidence>
<organism evidence="12 13">
    <name type="scientific">Paractinoplanes lichenicola</name>
    <dbReference type="NCBI Taxonomy" id="2802976"/>
    <lineage>
        <taxon>Bacteria</taxon>
        <taxon>Bacillati</taxon>
        <taxon>Actinomycetota</taxon>
        <taxon>Actinomycetes</taxon>
        <taxon>Micromonosporales</taxon>
        <taxon>Micromonosporaceae</taxon>
        <taxon>Paractinoplanes</taxon>
    </lineage>
</organism>
<keyword evidence="7" id="KW-0067">ATP-binding</keyword>
<dbReference type="InterPro" id="IPR050482">
    <property type="entry name" value="Sensor_HK_TwoCompSys"/>
</dbReference>